<dbReference type="Proteomes" id="UP001482620">
    <property type="component" value="Unassembled WGS sequence"/>
</dbReference>
<organism evidence="1 2">
    <name type="scientific">Ilyodon furcidens</name>
    <name type="common">goldbreast splitfin</name>
    <dbReference type="NCBI Taxonomy" id="33524"/>
    <lineage>
        <taxon>Eukaryota</taxon>
        <taxon>Metazoa</taxon>
        <taxon>Chordata</taxon>
        <taxon>Craniata</taxon>
        <taxon>Vertebrata</taxon>
        <taxon>Euteleostomi</taxon>
        <taxon>Actinopterygii</taxon>
        <taxon>Neopterygii</taxon>
        <taxon>Teleostei</taxon>
        <taxon>Neoteleostei</taxon>
        <taxon>Acanthomorphata</taxon>
        <taxon>Ovalentaria</taxon>
        <taxon>Atherinomorphae</taxon>
        <taxon>Cyprinodontiformes</taxon>
        <taxon>Goodeidae</taxon>
        <taxon>Ilyodon</taxon>
    </lineage>
</organism>
<evidence type="ECO:0000313" key="1">
    <source>
        <dbReference type="EMBL" id="MEQ2231544.1"/>
    </source>
</evidence>
<accession>A0ABV0TF75</accession>
<evidence type="ECO:0000313" key="2">
    <source>
        <dbReference type="Proteomes" id="UP001482620"/>
    </source>
</evidence>
<keyword evidence="2" id="KW-1185">Reference proteome</keyword>
<sequence>MPQTHFYSVLYIKTLNVGSLGPPPPPLLLPCFWPWGSWLDILAASIFAMLAAYSGSCVPETAPPDLLNSELFVRSKRADGRIVAPLERGAARHKLTMLNEQFFCFERGLKYKGFVLKK</sequence>
<reference evidence="1 2" key="1">
    <citation type="submission" date="2021-06" db="EMBL/GenBank/DDBJ databases">
        <authorList>
            <person name="Palmer J.M."/>
        </authorList>
    </citation>
    <scope>NUCLEOTIDE SEQUENCE [LARGE SCALE GENOMIC DNA]</scope>
    <source>
        <strain evidence="2">if_2019</strain>
        <tissue evidence="1">Muscle</tissue>
    </source>
</reference>
<gene>
    <name evidence="1" type="ORF">ILYODFUR_001493</name>
</gene>
<dbReference type="EMBL" id="JAHRIQ010034820">
    <property type="protein sequence ID" value="MEQ2231544.1"/>
    <property type="molecule type" value="Genomic_DNA"/>
</dbReference>
<comment type="caution">
    <text evidence="1">The sequence shown here is derived from an EMBL/GenBank/DDBJ whole genome shotgun (WGS) entry which is preliminary data.</text>
</comment>
<proteinExistence type="predicted"/>
<protein>
    <submittedName>
        <fullName evidence="1">Uncharacterized protein</fullName>
    </submittedName>
</protein>
<name>A0ABV0TF75_9TELE</name>